<protein>
    <submittedName>
        <fullName evidence="1">Uncharacterized protein</fullName>
    </submittedName>
</protein>
<reference evidence="1 2" key="1">
    <citation type="journal article" date="2021" name="Int. J. Syst. Evol. Microbiol.">
        <title>Clostridium zeae sp. nov., isolated from corn silage.</title>
        <authorList>
            <person name="Kobayashi H."/>
            <person name="Tanizawa Y."/>
            <person name="Yagura M."/>
            <person name="Sakamoto M."/>
            <person name="Ohkuma M."/>
            <person name="Tohno M."/>
        </authorList>
    </citation>
    <scope>NUCLEOTIDE SEQUENCE [LARGE SCALE GENOMIC DNA]</scope>
    <source>
        <strain evidence="1 2">CSC2</strain>
    </source>
</reference>
<gene>
    <name evidence="1" type="ORF">CSC2_08170</name>
</gene>
<sequence length="46" mass="4876">MRNKFFKTIGGMLLVCMLVIPVIGSKSLPTHGGIITIDGAYQPAGE</sequence>
<name>A0ABQ1E6G7_9CLOT</name>
<dbReference type="RefSeq" id="WP_206868272.1">
    <property type="nucleotide sequence ID" value="NZ_BMBA01000001.1"/>
</dbReference>
<dbReference type="EMBL" id="BMBA01000001">
    <property type="protein sequence ID" value="GFZ30291.1"/>
    <property type="molecule type" value="Genomic_DNA"/>
</dbReference>
<accession>A0ABQ1E6G7</accession>
<dbReference type="Proteomes" id="UP000663802">
    <property type="component" value="Unassembled WGS sequence"/>
</dbReference>
<organism evidence="1 2">
    <name type="scientific">Clostridium zeae</name>
    <dbReference type="NCBI Taxonomy" id="2759022"/>
    <lineage>
        <taxon>Bacteria</taxon>
        <taxon>Bacillati</taxon>
        <taxon>Bacillota</taxon>
        <taxon>Clostridia</taxon>
        <taxon>Eubacteriales</taxon>
        <taxon>Clostridiaceae</taxon>
        <taxon>Clostridium</taxon>
    </lineage>
</organism>
<comment type="caution">
    <text evidence="1">The sequence shown here is derived from an EMBL/GenBank/DDBJ whole genome shotgun (WGS) entry which is preliminary data.</text>
</comment>
<evidence type="ECO:0000313" key="1">
    <source>
        <dbReference type="EMBL" id="GFZ30291.1"/>
    </source>
</evidence>
<keyword evidence="2" id="KW-1185">Reference proteome</keyword>
<proteinExistence type="predicted"/>
<evidence type="ECO:0000313" key="2">
    <source>
        <dbReference type="Proteomes" id="UP000663802"/>
    </source>
</evidence>